<sequence length="275" mass="29718">MGPLVMMLMLPLRAEYVGLTARGSLVTNNLIITSNPSSEADNGSNLPSLRFGLEPLCSVIEGDLAGTSLSIKTGKGQSLASFKVEDDKTLLELGNLKVNGHLDISDGSFIINGKNQWRLAVHEVFTLNMAPEGWDVSNPEIVTDCAGVIMLGGYKKFSQGEISKIYTNLPPHEYIRVVANYHFLDNWTGDTGFLRINAGKDGSLVHVWTDSHTAAAKGINVCGNPNVPESKFSVPIDITIPHSSSKIKLGFGSTMKTNIPDEASWGISLVELYIK</sequence>
<evidence type="ECO:0000313" key="2">
    <source>
        <dbReference type="Proteomes" id="UP000019763"/>
    </source>
</evidence>
<protein>
    <submittedName>
        <fullName evidence="1">Uncharacterized protein</fullName>
    </submittedName>
</protein>
<keyword evidence="2" id="KW-1185">Reference proteome</keyword>
<dbReference type="EMBL" id="AFNH02000195">
    <property type="protein sequence ID" value="EZG79492.1"/>
    <property type="molecule type" value="Genomic_DNA"/>
</dbReference>
<name>A0A023BBM2_GRENI</name>
<dbReference type="Proteomes" id="UP000019763">
    <property type="component" value="Unassembled WGS sequence"/>
</dbReference>
<dbReference type="eggNOG" id="ENOG502S4N1">
    <property type="taxonomic scope" value="Eukaryota"/>
</dbReference>
<dbReference type="GeneID" id="22911156"/>
<comment type="caution">
    <text evidence="1">The sequence shown here is derived from an EMBL/GenBank/DDBJ whole genome shotgun (WGS) entry which is preliminary data.</text>
</comment>
<reference evidence="1" key="1">
    <citation type="submission" date="2013-12" db="EMBL/GenBank/DDBJ databases">
        <authorList>
            <person name="Omoto C.K."/>
            <person name="Sibley D."/>
            <person name="Venepally P."/>
            <person name="Hadjithomas M."/>
            <person name="Karamycheva S."/>
            <person name="Brunk B."/>
            <person name="Roos D."/>
            <person name="Caler E."/>
            <person name="Lorenzi H."/>
        </authorList>
    </citation>
    <scope>NUCLEOTIDE SEQUENCE</scope>
</reference>
<dbReference type="AlphaFoldDB" id="A0A023BBM2"/>
<gene>
    <name evidence="1" type="ORF">GNI_026140</name>
</gene>
<dbReference type="PANTHER" id="PTHR39767:SF2">
    <property type="entry name" value="CHROMOSOME UNDETERMINED SCAFFOLD_1, WHOLE GENOME SHOTGUN SEQUENCE"/>
    <property type="match status" value="1"/>
</dbReference>
<dbReference type="PANTHER" id="PTHR39767">
    <property type="entry name" value="CALCIUM/CALMODULIN-BINDING MEMBRANE PROTEIN PCM4-RELATED"/>
    <property type="match status" value="1"/>
</dbReference>
<evidence type="ECO:0000313" key="1">
    <source>
        <dbReference type="EMBL" id="EZG79492.1"/>
    </source>
</evidence>
<proteinExistence type="predicted"/>
<accession>A0A023BBM2</accession>
<dbReference type="RefSeq" id="XP_011134428.1">
    <property type="nucleotide sequence ID" value="XM_011136126.1"/>
</dbReference>
<organism evidence="1 2">
    <name type="scientific">Gregarina niphandrodes</name>
    <name type="common">Septate eugregarine</name>
    <dbReference type="NCBI Taxonomy" id="110365"/>
    <lineage>
        <taxon>Eukaryota</taxon>
        <taxon>Sar</taxon>
        <taxon>Alveolata</taxon>
        <taxon>Apicomplexa</taxon>
        <taxon>Conoidasida</taxon>
        <taxon>Gregarinasina</taxon>
        <taxon>Eugregarinorida</taxon>
        <taxon>Gregarinidae</taxon>
        <taxon>Gregarina</taxon>
    </lineage>
</organism>
<dbReference type="OrthoDB" id="397220at2759"/>
<dbReference type="VEuPathDB" id="CryptoDB:GNI_026140"/>